<evidence type="ECO:0000313" key="5">
    <source>
        <dbReference type="EMBL" id="CAH0545924.1"/>
    </source>
</evidence>
<dbReference type="PROSITE" id="PS50088">
    <property type="entry name" value="ANK_REPEAT"/>
    <property type="match status" value="2"/>
</dbReference>
<dbReference type="SUPFAM" id="SSF48403">
    <property type="entry name" value="Ankyrin repeat"/>
    <property type="match status" value="2"/>
</dbReference>
<sequence length="1415" mass="166952">MANTVKELLNNNKAYDYGKDYEIGIFAYLAIKSTLSSEIEDFKIAINAIGHKNLDDIVLQVYEKETLKEIYLFQLKHKLKVNKSVKQFRDFNKYETSYNQLKNIYNTKLTSILFTDSKSEANKMIEQNDNNNNFLNYINTQNSESRIYKPKVEDSDFYQNCYILTDQVHAKKLEEYFYNNVFERNVPKEVIKKILEFFKISMAERKSPFCKEDVLIILKEVILHPCVVFFGENKERTEKIKNATEVLHIFNRFPLTVVSKDLLSCFVKEKVETYFKIKIKDWKKELSDEEEQSLVYKNEKLKVHGIRRKPFGELTHEGLVYLLWNLNEIPLIVKYTEEYKKQIDYLLNTVNHVAQRSIVLVCEQKIVPPDYNKLKVFKTLGDLDGNNVLNAIQISLQKKAKIKLKDLTGKEFLRRITPTTYLEIINRKSFGIDFVETDKYISRKLDIHQFKSEVLRKNKYLFVIHEDRSQVNLEDYIKNIESYETKNIVYSNKSFYETIKLVQPIKRPWLCLSKHENNYVCYLHNGCINDRELREYQVSNVVNEKYLLETKFPINLICGTAGMGKTTLLRNIERNIKNNYFTVYLNIPEHVVFLKSFNETSDINSFLEYIAKCQLHSESDKNLLQFMKDLLHHLLKTNQMVLLFDGIDEVDFDCQIIKHIYTKLGATIFITTRGAKKIELENILSVQSIELKEFDQQDQTKYLNESDVKPNFIKNILKCVMTDFLGIPLILKLVIDIHPSITYKENVDIIYIFDTYIKQYTECYQMPSFFTRFYEKVAFLTFFDYSLISDIFDMDDLINDIQDFKISYKGNKIISGFLNNETALFIHRSFAEFLCAQYLHKIAKKVKDKFKVLYELLYTEELLNVRYFFDLMATRERVHHDLFHKKNISLSDLEEVDVLGRTPLHLVMGYGGRYTYPYEVTGVKNFGKQQNKIHIIQKQFSLDEKLLDRILQLMKNNNLDIKEDLLGYLPHEYAFLSRSFMFLNIICQHFPLQVSIPPIYDKALFVYIAVWHNLYNVFKEVIFKLHQNNFELSRDFQLSFVEEWDHHNTAFTQSHIKDLRNQVTSDWEKTILHVAAEKNHCKIIKFILEQNILHVDTLSLSNKTAYYFAAKAGKSEAKNVLKEKGANINLSICDTVKPKEIIDLSELIKKGIDFETIKNKIEIHKIDINEYDVDNCTLLYRAVECSHIKVINYLLKSKAKINKKSKSNLESVLHCASAKSTPKVAEILVNQGMRIEDLDKDGWTSLFHAVNSNNTDMINWLINKKADFNHLDCKRRSILHIMAWKCKPDLADLFIKKNRLDVNCQDLNGWTPLFSAIYGRNWNMVKWWLTNCDVNINYKDKKGMNIMHMVAKHGNTEIARYIYEKYPEDIPRKVKNENKYSKTPYMIISNEILNAKENTNFDEKEELKQWFLNFY</sequence>
<dbReference type="InterPro" id="IPR036770">
    <property type="entry name" value="Ankyrin_rpt-contain_sf"/>
</dbReference>
<dbReference type="Gene3D" id="3.40.50.300">
    <property type="entry name" value="P-loop containing nucleotide triphosphate hydrolases"/>
    <property type="match status" value="1"/>
</dbReference>
<feature type="repeat" description="ANK" evidence="3">
    <location>
        <begin position="1174"/>
        <end position="1206"/>
    </location>
</feature>
<dbReference type="SMART" id="SM00248">
    <property type="entry name" value="ANK"/>
    <property type="match status" value="8"/>
</dbReference>
<dbReference type="PANTHER" id="PTHR24198:SF165">
    <property type="entry name" value="ANKYRIN REPEAT-CONTAINING PROTEIN-RELATED"/>
    <property type="match status" value="1"/>
</dbReference>
<organism evidence="5 6">
    <name type="scientific">Brassicogethes aeneus</name>
    <name type="common">Rape pollen beetle</name>
    <name type="synonym">Meligethes aeneus</name>
    <dbReference type="NCBI Taxonomy" id="1431903"/>
    <lineage>
        <taxon>Eukaryota</taxon>
        <taxon>Metazoa</taxon>
        <taxon>Ecdysozoa</taxon>
        <taxon>Arthropoda</taxon>
        <taxon>Hexapoda</taxon>
        <taxon>Insecta</taxon>
        <taxon>Pterygota</taxon>
        <taxon>Neoptera</taxon>
        <taxon>Endopterygota</taxon>
        <taxon>Coleoptera</taxon>
        <taxon>Polyphaga</taxon>
        <taxon>Cucujiformia</taxon>
        <taxon>Nitidulidae</taxon>
        <taxon>Meligethinae</taxon>
        <taxon>Brassicogethes</taxon>
    </lineage>
</organism>
<dbReference type="InterPro" id="IPR027417">
    <property type="entry name" value="P-loop_NTPase"/>
</dbReference>
<evidence type="ECO:0000256" key="1">
    <source>
        <dbReference type="ARBA" id="ARBA00022737"/>
    </source>
</evidence>
<evidence type="ECO:0000256" key="2">
    <source>
        <dbReference type="ARBA" id="ARBA00023043"/>
    </source>
</evidence>
<keyword evidence="1" id="KW-0677">Repeat</keyword>
<proteinExistence type="predicted"/>
<dbReference type="Pfam" id="PF05729">
    <property type="entry name" value="NACHT"/>
    <property type="match status" value="1"/>
</dbReference>
<keyword evidence="2 3" id="KW-0040">ANK repeat</keyword>
<dbReference type="PROSITE" id="PS50837">
    <property type="entry name" value="NACHT"/>
    <property type="match status" value="1"/>
</dbReference>
<evidence type="ECO:0000259" key="4">
    <source>
        <dbReference type="PROSITE" id="PS50837"/>
    </source>
</evidence>
<protein>
    <recommendedName>
        <fullName evidence="4">NACHT domain-containing protein</fullName>
    </recommendedName>
</protein>
<dbReference type="Pfam" id="PF12796">
    <property type="entry name" value="Ank_2"/>
    <property type="match status" value="3"/>
</dbReference>
<feature type="repeat" description="ANK" evidence="3">
    <location>
        <begin position="1241"/>
        <end position="1273"/>
    </location>
</feature>
<dbReference type="Proteomes" id="UP001154078">
    <property type="component" value="Chromosome 1"/>
</dbReference>
<evidence type="ECO:0000313" key="6">
    <source>
        <dbReference type="Proteomes" id="UP001154078"/>
    </source>
</evidence>
<dbReference type="InterPro" id="IPR007111">
    <property type="entry name" value="NACHT_NTPase"/>
</dbReference>
<feature type="domain" description="NACHT" evidence="4">
    <location>
        <begin position="553"/>
        <end position="650"/>
    </location>
</feature>
<dbReference type="OrthoDB" id="8194444at2759"/>
<dbReference type="PANTHER" id="PTHR24198">
    <property type="entry name" value="ANKYRIN REPEAT AND PROTEIN KINASE DOMAIN-CONTAINING PROTEIN"/>
    <property type="match status" value="1"/>
</dbReference>
<gene>
    <name evidence="5" type="ORF">MELIAE_LOCUS200</name>
</gene>
<dbReference type="SUPFAM" id="SSF52540">
    <property type="entry name" value="P-loop containing nucleoside triphosphate hydrolases"/>
    <property type="match status" value="1"/>
</dbReference>
<keyword evidence="6" id="KW-1185">Reference proteome</keyword>
<reference evidence="5" key="1">
    <citation type="submission" date="2021-12" db="EMBL/GenBank/DDBJ databases">
        <authorList>
            <person name="King R."/>
        </authorList>
    </citation>
    <scope>NUCLEOTIDE SEQUENCE</scope>
</reference>
<name>A0A9P0AQ25_BRAAE</name>
<dbReference type="InterPro" id="IPR002110">
    <property type="entry name" value="Ankyrin_rpt"/>
</dbReference>
<evidence type="ECO:0000256" key="3">
    <source>
        <dbReference type="PROSITE-ProRule" id="PRU00023"/>
    </source>
</evidence>
<dbReference type="Gene3D" id="1.25.40.20">
    <property type="entry name" value="Ankyrin repeat-containing domain"/>
    <property type="match status" value="3"/>
</dbReference>
<accession>A0A9P0AQ25</accession>
<dbReference type="EMBL" id="OV121132">
    <property type="protein sequence ID" value="CAH0545924.1"/>
    <property type="molecule type" value="Genomic_DNA"/>
</dbReference>